<feature type="transmembrane region" description="Helical" evidence="5">
    <location>
        <begin position="270"/>
        <end position="288"/>
    </location>
</feature>
<evidence type="ECO:0000256" key="3">
    <source>
        <dbReference type="ARBA" id="ARBA00022989"/>
    </source>
</evidence>
<dbReference type="InterPro" id="IPR011701">
    <property type="entry name" value="MFS"/>
</dbReference>
<keyword evidence="4 5" id="KW-0472">Membrane</keyword>
<comment type="subcellular location">
    <subcellularLocation>
        <location evidence="1">Membrane</location>
        <topology evidence="1">Multi-pass membrane protein</topology>
    </subcellularLocation>
</comment>
<feature type="transmembrane region" description="Helical" evidence="5">
    <location>
        <begin position="98"/>
        <end position="116"/>
    </location>
</feature>
<feature type="transmembrane region" description="Helical" evidence="5">
    <location>
        <begin position="241"/>
        <end position="258"/>
    </location>
</feature>
<evidence type="ECO:0000313" key="7">
    <source>
        <dbReference type="EMBL" id="RPE67352.1"/>
    </source>
</evidence>
<feature type="transmembrane region" description="Helical" evidence="5">
    <location>
        <begin position="12"/>
        <end position="31"/>
    </location>
</feature>
<feature type="transmembrane region" description="Helical" evidence="5">
    <location>
        <begin position="328"/>
        <end position="350"/>
    </location>
</feature>
<evidence type="ECO:0000256" key="4">
    <source>
        <dbReference type="ARBA" id="ARBA00023136"/>
    </source>
</evidence>
<keyword evidence="3 5" id="KW-1133">Transmembrane helix</keyword>
<feature type="domain" description="Major facilitator superfamily (MFS) profile" evidence="6">
    <location>
        <begin position="203"/>
        <end position="388"/>
    </location>
</feature>
<feature type="transmembrane region" description="Helical" evidence="5">
    <location>
        <begin position="199"/>
        <end position="221"/>
    </location>
</feature>
<name>A0A3N4UA65_9RHOB</name>
<evidence type="ECO:0000256" key="5">
    <source>
        <dbReference type="SAM" id="Phobius"/>
    </source>
</evidence>
<protein>
    <submittedName>
        <fullName evidence="7">Fucose permease</fullName>
    </submittedName>
</protein>
<dbReference type="PANTHER" id="PTHR23514">
    <property type="entry name" value="BYPASS OF STOP CODON PROTEIN 6"/>
    <property type="match status" value="1"/>
</dbReference>
<evidence type="ECO:0000313" key="8">
    <source>
        <dbReference type="Proteomes" id="UP000269689"/>
    </source>
</evidence>
<evidence type="ECO:0000256" key="1">
    <source>
        <dbReference type="ARBA" id="ARBA00004141"/>
    </source>
</evidence>
<sequence>MSIIKAIHASRAPFFGLGCVGIYWGCFAAMVPDIKAQTGASDSQFGLALMGAAVGGMVAMFMAPKLSKSLGKFLLPVLALVLAILMQFPIFAQSLLSLFTFLIIMGAGVASFDICTNMRLSELEERHSLHLMNANHAMFSLCFGLSALIGGGLRQVGLEPSQIFPTMGGVLLVMSVFTWERNWQPVEADASAKPVPKRLPWFFILLVAVMLFVSFLGENSIESWSALFLERELGSAPGEGSFGPTTLGLVMCVIRLLGQVFTEKLGEERIVFWSGILGMLGATVIALAPTQTIALIGIGLCATGMAVIVPTANSLLGKLVHREQRAIAISRAWLFGFTGFFVGPALIGFVSDLWGLRVAFAVVAILIAVIIPAVIAVQMRRAYLANTA</sequence>
<comment type="caution">
    <text evidence="7">The sequence shown here is derived from an EMBL/GenBank/DDBJ whole genome shotgun (WGS) entry which is preliminary data.</text>
</comment>
<feature type="transmembrane region" description="Helical" evidence="5">
    <location>
        <begin position="137"/>
        <end position="156"/>
    </location>
</feature>
<accession>A0A3N4UA65</accession>
<evidence type="ECO:0000256" key="2">
    <source>
        <dbReference type="ARBA" id="ARBA00022692"/>
    </source>
</evidence>
<feature type="transmembrane region" description="Helical" evidence="5">
    <location>
        <begin position="294"/>
        <end position="316"/>
    </location>
</feature>
<feature type="transmembrane region" description="Helical" evidence="5">
    <location>
        <begin position="43"/>
        <end position="61"/>
    </location>
</feature>
<dbReference type="RefSeq" id="WP_123792802.1">
    <property type="nucleotide sequence ID" value="NZ_RKQK01000002.1"/>
</dbReference>
<dbReference type="SUPFAM" id="SSF103473">
    <property type="entry name" value="MFS general substrate transporter"/>
    <property type="match status" value="1"/>
</dbReference>
<dbReference type="InterPro" id="IPR051788">
    <property type="entry name" value="MFS_Transporter"/>
</dbReference>
<evidence type="ECO:0000259" key="6">
    <source>
        <dbReference type="PROSITE" id="PS50850"/>
    </source>
</evidence>
<keyword evidence="8" id="KW-1185">Reference proteome</keyword>
<dbReference type="AlphaFoldDB" id="A0A3N4UA65"/>
<organism evidence="7 8">
    <name type="scientific">Pacificibacter maritimus</name>
    <dbReference type="NCBI Taxonomy" id="762213"/>
    <lineage>
        <taxon>Bacteria</taxon>
        <taxon>Pseudomonadati</taxon>
        <taxon>Pseudomonadota</taxon>
        <taxon>Alphaproteobacteria</taxon>
        <taxon>Rhodobacterales</taxon>
        <taxon>Roseobacteraceae</taxon>
        <taxon>Pacificibacter</taxon>
    </lineage>
</organism>
<dbReference type="InterPro" id="IPR036259">
    <property type="entry name" value="MFS_trans_sf"/>
</dbReference>
<dbReference type="Pfam" id="PF07690">
    <property type="entry name" value="MFS_1"/>
    <property type="match status" value="1"/>
</dbReference>
<dbReference type="GO" id="GO:0022857">
    <property type="term" value="F:transmembrane transporter activity"/>
    <property type="evidence" value="ECO:0007669"/>
    <property type="project" value="InterPro"/>
</dbReference>
<dbReference type="EMBL" id="RKQK01000002">
    <property type="protein sequence ID" value="RPE67352.1"/>
    <property type="molecule type" value="Genomic_DNA"/>
</dbReference>
<dbReference type="InterPro" id="IPR020846">
    <property type="entry name" value="MFS_dom"/>
</dbReference>
<feature type="transmembrane region" description="Helical" evidence="5">
    <location>
        <begin position="73"/>
        <end position="92"/>
    </location>
</feature>
<dbReference type="PROSITE" id="PS50850">
    <property type="entry name" value="MFS"/>
    <property type="match status" value="1"/>
</dbReference>
<reference evidence="7 8" key="1">
    <citation type="submission" date="2018-11" db="EMBL/GenBank/DDBJ databases">
        <title>Genomic Encyclopedia of Type Strains, Phase IV (KMG-IV): sequencing the most valuable type-strain genomes for metagenomic binning, comparative biology and taxonomic classification.</title>
        <authorList>
            <person name="Goeker M."/>
        </authorList>
    </citation>
    <scope>NUCLEOTIDE SEQUENCE [LARGE SCALE GENOMIC DNA]</scope>
    <source>
        <strain evidence="7 8">DSM 104731</strain>
    </source>
</reference>
<gene>
    <name evidence="7" type="ORF">EDD53_1759</name>
</gene>
<dbReference type="GO" id="GO:0016020">
    <property type="term" value="C:membrane"/>
    <property type="evidence" value="ECO:0007669"/>
    <property type="project" value="UniProtKB-SubCell"/>
</dbReference>
<dbReference type="PANTHER" id="PTHR23514:SF13">
    <property type="entry name" value="INNER MEMBRANE PROTEIN YBJJ"/>
    <property type="match status" value="1"/>
</dbReference>
<feature type="transmembrane region" description="Helical" evidence="5">
    <location>
        <begin position="356"/>
        <end position="377"/>
    </location>
</feature>
<keyword evidence="2 5" id="KW-0812">Transmembrane</keyword>
<dbReference type="Gene3D" id="1.20.1250.20">
    <property type="entry name" value="MFS general substrate transporter like domains"/>
    <property type="match status" value="2"/>
</dbReference>
<dbReference type="CDD" id="cd17393">
    <property type="entry name" value="MFS_MosC_like"/>
    <property type="match status" value="1"/>
</dbReference>
<feature type="transmembrane region" description="Helical" evidence="5">
    <location>
        <begin position="162"/>
        <end position="179"/>
    </location>
</feature>
<dbReference type="Proteomes" id="UP000269689">
    <property type="component" value="Unassembled WGS sequence"/>
</dbReference>
<proteinExistence type="predicted"/>
<dbReference type="OrthoDB" id="5526080at2"/>